<feature type="region of interest" description="Disordered" evidence="1">
    <location>
        <begin position="92"/>
        <end position="116"/>
    </location>
</feature>
<dbReference type="PROSITE" id="PS51257">
    <property type="entry name" value="PROKAR_LIPOPROTEIN"/>
    <property type="match status" value="1"/>
</dbReference>
<dbReference type="InterPro" id="IPR045175">
    <property type="entry name" value="M28_fam"/>
</dbReference>
<evidence type="ECO:0000259" key="3">
    <source>
        <dbReference type="Pfam" id="PF04389"/>
    </source>
</evidence>
<sequence length="348" mass="36591">MRTSLAKRLAAGLVALGTLAACSHASPSGPVGNPDGQLAKAAGQAGAFTHLEALQKIADDNGGTRETPSPGYDASVEYVAKVLRDAGYEVSTPTFEATSSSDDDEDSRKRPRRQGSYRNVIAQTRTGDPNRVVFLGAHLDSVPEGPGINDDGSGVAALLELATRLGSSPGVHNAVRFAFWGSEESDMIGSAYYVKNLSGQQRQQILLYMNLDMVASPNAGYFVQGGSGGKKKGAGPPGSSTVARVITEQLTKTGVQVEPMKFAGDSDYDPFVRAGIPSAGPLTGDEKKMTDEQASKWGGESGEVFDRCYHQACDNLANINRTALDRNVRATAAALEYFASYTGGLTSE</sequence>
<feature type="chain" id="PRO_5045039099" description="Peptidase M28 domain-containing protein" evidence="2">
    <location>
        <begin position="21"/>
        <end position="348"/>
    </location>
</feature>
<gene>
    <name evidence="4" type="ORF">GCM10023321_69790</name>
</gene>
<comment type="caution">
    <text evidence="4">The sequence shown here is derived from an EMBL/GenBank/DDBJ whole genome shotgun (WGS) entry which is preliminary data.</text>
</comment>
<dbReference type="Pfam" id="PF04389">
    <property type="entry name" value="Peptidase_M28"/>
    <property type="match status" value="1"/>
</dbReference>
<dbReference type="SUPFAM" id="SSF53187">
    <property type="entry name" value="Zn-dependent exopeptidases"/>
    <property type="match status" value="1"/>
</dbReference>
<organism evidence="4 5">
    <name type="scientific">Pseudonocardia eucalypti</name>
    <dbReference type="NCBI Taxonomy" id="648755"/>
    <lineage>
        <taxon>Bacteria</taxon>
        <taxon>Bacillati</taxon>
        <taxon>Actinomycetota</taxon>
        <taxon>Actinomycetes</taxon>
        <taxon>Pseudonocardiales</taxon>
        <taxon>Pseudonocardiaceae</taxon>
        <taxon>Pseudonocardia</taxon>
    </lineage>
</organism>
<keyword evidence="5" id="KW-1185">Reference proteome</keyword>
<dbReference type="RefSeq" id="WP_185063304.1">
    <property type="nucleotide sequence ID" value="NZ_BAABJP010000048.1"/>
</dbReference>
<dbReference type="InterPro" id="IPR007484">
    <property type="entry name" value="Peptidase_M28"/>
</dbReference>
<evidence type="ECO:0000313" key="5">
    <source>
        <dbReference type="Proteomes" id="UP001428817"/>
    </source>
</evidence>
<dbReference type="PANTHER" id="PTHR12147">
    <property type="entry name" value="METALLOPEPTIDASE M28 FAMILY MEMBER"/>
    <property type="match status" value="1"/>
</dbReference>
<dbReference type="Proteomes" id="UP001428817">
    <property type="component" value="Unassembled WGS sequence"/>
</dbReference>
<keyword evidence="2" id="KW-0732">Signal</keyword>
<dbReference type="Gene3D" id="3.40.630.10">
    <property type="entry name" value="Zn peptidases"/>
    <property type="match status" value="1"/>
</dbReference>
<reference evidence="5" key="1">
    <citation type="journal article" date="2019" name="Int. J. Syst. Evol. Microbiol.">
        <title>The Global Catalogue of Microorganisms (GCM) 10K type strain sequencing project: providing services to taxonomists for standard genome sequencing and annotation.</title>
        <authorList>
            <consortium name="The Broad Institute Genomics Platform"/>
            <consortium name="The Broad Institute Genome Sequencing Center for Infectious Disease"/>
            <person name="Wu L."/>
            <person name="Ma J."/>
        </authorList>
    </citation>
    <scope>NUCLEOTIDE SEQUENCE [LARGE SCALE GENOMIC DNA]</scope>
    <source>
        <strain evidence="5">JCM 18303</strain>
    </source>
</reference>
<dbReference type="PANTHER" id="PTHR12147:SF26">
    <property type="entry name" value="PEPTIDASE M28 DOMAIN-CONTAINING PROTEIN"/>
    <property type="match status" value="1"/>
</dbReference>
<feature type="domain" description="Peptidase M28" evidence="3">
    <location>
        <begin position="119"/>
        <end position="333"/>
    </location>
</feature>
<accession>A0ABP9R4B0</accession>
<proteinExistence type="predicted"/>
<feature type="signal peptide" evidence="2">
    <location>
        <begin position="1"/>
        <end position="20"/>
    </location>
</feature>
<name>A0ABP9R4B0_9PSEU</name>
<evidence type="ECO:0000313" key="4">
    <source>
        <dbReference type="EMBL" id="GAA5171358.1"/>
    </source>
</evidence>
<dbReference type="EMBL" id="BAABJP010000048">
    <property type="protein sequence ID" value="GAA5171358.1"/>
    <property type="molecule type" value="Genomic_DNA"/>
</dbReference>
<protein>
    <recommendedName>
        <fullName evidence="3">Peptidase M28 domain-containing protein</fullName>
    </recommendedName>
</protein>
<evidence type="ECO:0000256" key="1">
    <source>
        <dbReference type="SAM" id="MobiDB-lite"/>
    </source>
</evidence>
<evidence type="ECO:0000256" key="2">
    <source>
        <dbReference type="SAM" id="SignalP"/>
    </source>
</evidence>